<feature type="domain" description="Nucleoprotein TPR/MLP1-2" evidence="2">
    <location>
        <begin position="28"/>
        <end position="111"/>
    </location>
</feature>
<keyword evidence="1" id="KW-0175">Coiled coil</keyword>
<protein>
    <submittedName>
        <fullName evidence="3">NUA</fullName>
    </submittedName>
</protein>
<dbReference type="Pfam" id="PF07926">
    <property type="entry name" value="TPR_MLP1_2"/>
    <property type="match status" value="1"/>
</dbReference>
<reference evidence="3" key="2">
    <citation type="journal article" date="2015" name="Data Brief">
        <title>Shoot transcriptome of the giant reed, Arundo donax.</title>
        <authorList>
            <person name="Barrero R.A."/>
            <person name="Guerrero F.D."/>
            <person name="Moolhuijzen P."/>
            <person name="Goolsby J.A."/>
            <person name="Tidwell J."/>
            <person name="Bellgard S.E."/>
            <person name="Bellgard M.I."/>
        </authorList>
    </citation>
    <scope>NUCLEOTIDE SEQUENCE</scope>
    <source>
        <tissue evidence="3">Shoot tissue taken approximately 20 cm above the soil surface</tissue>
    </source>
</reference>
<evidence type="ECO:0000256" key="1">
    <source>
        <dbReference type="SAM" id="Coils"/>
    </source>
</evidence>
<dbReference type="PANTHER" id="PTHR18898">
    <property type="entry name" value="NUCLEOPROTEIN TPR-RELATED"/>
    <property type="match status" value="1"/>
</dbReference>
<dbReference type="GO" id="GO:0006406">
    <property type="term" value="P:mRNA export from nucleus"/>
    <property type="evidence" value="ECO:0007669"/>
    <property type="project" value="TreeGrafter"/>
</dbReference>
<dbReference type="GO" id="GO:0006606">
    <property type="term" value="P:protein import into nucleus"/>
    <property type="evidence" value="ECO:0007669"/>
    <property type="project" value="InterPro"/>
</dbReference>
<dbReference type="GO" id="GO:0005643">
    <property type="term" value="C:nuclear pore"/>
    <property type="evidence" value="ECO:0007669"/>
    <property type="project" value="TreeGrafter"/>
</dbReference>
<accession>A0A0A9D2X5</accession>
<evidence type="ECO:0000259" key="2">
    <source>
        <dbReference type="Pfam" id="PF07926"/>
    </source>
</evidence>
<dbReference type="PANTHER" id="PTHR18898:SF2">
    <property type="entry name" value="NUCLEOPROTEIN TPR"/>
    <property type="match status" value="1"/>
</dbReference>
<name>A0A0A9D2X5_ARUDO</name>
<feature type="coiled-coil region" evidence="1">
    <location>
        <begin position="9"/>
        <end position="64"/>
    </location>
</feature>
<dbReference type="GO" id="GO:0017056">
    <property type="term" value="F:structural constituent of nuclear pore"/>
    <property type="evidence" value="ECO:0007669"/>
    <property type="project" value="TreeGrafter"/>
</dbReference>
<organism evidence="3">
    <name type="scientific">Arundo donax</name>
    <name type="common">Giant reed</name>
    <name type="synonym">Donax arundinaceus</name>
    <dbReference type="NCBI Taxonomy" id="35708"/>
    <lineage>
        <taxon>Eukaryota</taxon>
        <taxon>Viridiplantae</taxon>
        <taxon>Streptophyta</taxon>
        <taxon>Embryophyta</taxon>
        <taxon>Tracheophyta</taxon>
        <taxon>Spermatophyta</taxon>
        <taxon>Magnoliopsida</taxon>
        <taxon>Liliopsida</taxon>
        <taxon>Poales</taxon>
        <taxon>Poaceae</taxon>
        <taxon>PACMAD clade</taxon>
        <taxon>Arundinoideae</taxon>
        <taxon>Arundineae</taxon>
        <taxon>Arundo</taxon>
    </lineage>
</organism>
<dbReference type="EMBL" id="GBRH01215769">
    <property type="protein sequence ID" value="JAD82126.1"/>
    <property type="molecule type" value="Transcribed_RNA"/>
</dbReference>
<evidence type="ECO:0000313" key="3">
    <source>
        <dbReference type="EMBL" id="JAD82126.1"/>
    </source>
</evidence>
<reference evidence="3" key="1">
    <citation type="submission" date="2014-09" db="EMBL/GenBank/DDBJ databases">
        <authorList>
            <person name="Magalhaes I.L.F."/>
            <person name="Oliveira U."/>
            <person name="Santos F.R."/>
            <person name="Vidigal T.H.D.A."/>
            <person name="Brescovit A.D."/>
            <person name="Santos A.J."/>
        </authorList>
    </citation>
    <scope>NUCLEOTIDE SEQUENCE</scope>
    <source>
        <tissue evidence="3">Shoot tissue taken approximately 20 cm above the soil surface</tissue>
    </source>
</reference>
<dbReference type="AlphaFoldDB" id="A0A0A9D2X5"/>
<dbReference type="InterPro" id="IPR012929">
    <property type="entry name" value="Nucleoprot-TPR/MLP1-2_dom"/>
</dbReference>
<sequence>MEKSYVMKCEEAAIAIESKEKQNTSLMNEISVLRTEVSQKVSQIENLEIELASSKSAIDEQYKRWRTAQDNYERQVILQSETIQELTNTSKQLSLLQHEITMLRQTADAQKN</sequence>
<proteinExistence type="predicted"/>